<name>A0A0S2K5F8_9GAMM</name>
<sequence>MSVQSVQQAQLWNDEKERLMFAELVNVFYAREIPALAAVHNEQKLRKSLASLPFYVERAARHIVQGDIPLELDSQNGGWLAPQKKLPSPDPEQNASFYKKHAKTGLVIPVLKEHTGYQSLSLDCIDQVEKNSFHSNLSGWFFFSGASQSNLNLQVLKPSKQVMTAACCGHQWQFNKAVPPRRLSLREMLLASMINWKNVRSIKRDV</sequence>
<gene>
    <name evidence="1" type="ORF">PP2015_2883</name>
</gene>
<reference evidence="1 2" key="1">
    <citation type="submission" date="2015-11" db="EMBL/GenBank/DDBJ databases">
        <authorList>
            <person name="Zhang Y."/>
            <person name="Guo Z."/>
        </authorList>
    </citation>
    <scope>NUCLEOTIDE SEQUENCE [LARGE SCALE GENOMIC DNA]</scope>
    <source>
        <strain evidence="1 2">KCTC 12086</strain>
    </source>
</reference>
<dbReference type="KEGG" id="pphe:PP2015_2883"/>
<dbReference type="AlphaFoldDB" id="A0A0S2K5F8"/>
<keyword evidence="2" id="KW-1185">Reference proteome</keyword>
<dbReference type="STRING" id="161398.PP2015_2883"/>
<dbReference type="EMBL" id="CP013187">
    <property type="protein sequence ID" value="ALO43368.1"/>
    <property type="molecule type" value="Genomic_DNA"/>
</dbReference>
<evidence type="ECO:0000313" key="1">
    <source>
        <dbReference type="EMBL" id="ALO43368.1"/>
    </source>
</evidence>
<protein>
    <submittedName>
        <fullName evidence="1">Uncharacterized protein</fullName>
    </submittedName>
</protein>
<dbReference type="PATRIC" id="fig|161398.10.peg.2943"/>
<organism evidence="1 2">
    <name type="scientific">Pseudoalteromonas phenolica</name>
    <dbReference type="NCBI Taxonomy" id="161398"/>
    <lineage>
        <taxon>Bacteria</taxon>
        <taxon>Pseudomonadati</taxon>
        <taxon>Pseudomonadota</taxon>
        <taxon>Gammaproteobacteria</taxon>
        <taxon>Alteromonadales</taxon>
        <taxon>Pseudoalteromonadaceae</taxon>
        <taxon>Pseudoalteromonas</taxon>
    </lineage>
</organism>
<evidence type="ECO:0000313" key="2">
    <source>
        <dbReference type="Proteomes" id="UP000061457"/>
    </source>
</evidence>
<dbReference type="RefSeq" id="WP_058031031.1">
    <property type="nucleotide sequence ID" value="NZ_CP013187.1"/>
</dbReference>
<dbReference type="OrthoDB" id="6299046at2"/>
<accession>A0A0S2K5F8</accession>
<proteinExistence type="predicted"/>
<dbReference type="Proteomes" id="UP000061457">
    <property type="component" value="Chromosome I"/>
</dbReference>